<name>A0A0D5LR40_MAREN</name>
<keyword evidence="3" id="KW-0862">Zinc</keyword>
<sequence length="140" mass="15503">MTVKMLTGRCLCGEARYRVEDAFAYAANCHCRNCQRATGSAFKPFAGIESEKFAIEADAPLFFYGDATTHDAHCSRCGSLLYSRVREGAYIHVTMGTLDEPPSITPSEHIFVTSKAPWHQISDDLPQYAGHVFEGPPLNR</sequence>
<evidence type="ECO:0000256" key="4">
    <source>
        <dbReference type="ARBA" id="ARBA00023239"/>
    </source>
</evidence>
<dbReference type="PANTHER" id="PTHR33337">
    <property type="entry name" value="GFA DOMAIN-CONTAINING PROTEIN"/>
    <property type="match status" value="1"/>
</dbReference>
<dbReference type="InterPro" id="IPR006913">
    <property type="entry name" value="CENP-V/GFA"/>
</dbReference>
<evidence type="ECO:0000256" key="3">
    <source>
        <dbReference type="ARBA" id="ARBA00022833"/>
    </source>
</evidence>
<evidence type="ECO:0000259" key="5">
    <source>
        <dbReference type="PROSITE" id="PS51891"/>
    </source>
</evidence>
<dbReference type="PATRIC" id="fig|1486262.3.peg.2689"/>
<feature type="domain" description="CENP-V/GFA" evidence="5">
    <location>
        <begin position="6"/>
        <end position="119"/>
    </location>
</feature>
<dbReference type="AlphaFoldDB" id="A0A0D5LR40"/>
<evidence type="ECO:0000256" key="2">
    <source>
        <dbReference type="ARBA" id="ARBA00022723"/>
    </source>
</evidence>
<proteinExistence type="inferred from homology"/>
<accession>A0A0D5LR40</accession>
<evidence type="ECO:0000313" key="6">
    <source>
        <dbReference type="EMBL" id="AJY46385.1"/>
    </source>
</evidence>
<dbReference type="Pfam" id="PF04828">
    <property type="entry name" value="GFA"/>
    <property type="match status" value="1"/>
</dbReference>
<keyword evidence="2" id="KW-0479">Metal-binding</keyword>
<dbReference type="PANTHER" id="PTHR33337:SF40">
    <property type="entry name" value="CENP-V_GFA DOMAIN-CONTAINING PROTEIN-RELATED"/>
    <property type="match status" value="1"/>
</dbReference>
<dbReference type="InterPro" id="IPR011057">
    <property type="entry name" value="Mss4-like_sf"/>
</dbReference>
<evidence type="ECO:0000256" key="1">
    <source>
        <dbReference type="ARBA" id="ARBA00005495"/>
    </source>
</evidence>
<dbReference type="EMBL" id="CP010803">
    <property type="protein sequence ID" value="AJY46385.1"/>
    <property type="molecule type" value="Genomic_DNA"/>
</dbReference>
<dbReference type="RefSeq" id="WP_045681823.1">
    <property type="nucleotide sequence ID" value="NZ_CP010803.1"/>
</dbReference>
<dbReference type="Gene3D" id="3.90.1590.10">
    <property type="entry name" value="glutathione-dependent formaldehyde- activating enzyme (gfa)"/>
    <property type="match status" value="1"/>
</dbReference>
<keyword evidence="7" id="KW-1185">Reference proteome</keyword>
<dbReference type="OrthoDB" id="7186766at2"/>
<dbReference type="PROSITE" id="PS51891">
    <property type="entry name" value="CENP_V_GFA"/>
    <property type="match status" value="1"/>
</dbReference>
<dbReference type="SUPFAM" id="SSF51316">
    <property type="entry name" value="Mss4-like"/>
    <property type="match status" value="1"/>
</dbReference>
<dbReference type="GO" id="GO:0016846">
    <property type="term" value="F:carbon-sulfur lyase activity"/>
    <property type="evidence" value="ECO:0007669"/>
    <property type="project" value="InterPro"/>
</dbReference>
<evidence type="ECO:0000313" key="7">
    <source>
        <dbReference type="Proteomes" id="UP000032611"/>
    </source>
</evidence>
<dbReference type="STRING" id="1486262.TM49_13010"/>
<dbReference type="Proteomes" id="UP000032611">
    <property type="component" value="Chromosome"/>
</dbReference>
<dbReference type="GO" id="GO:0046872">
    <property type="term" value="F:metal ion binding"/>
    <property type="evidence" value="ECO:0007669"/>
    <property type="project" value="UniProtKB-KW"/>
</dbReference>
<comment type="similarity">
    <text evidence="1">Belongs to the Gfa family.</text>
</comment>
<protein>
    <submittedName>
        <fullName evidence="6">Aldehyde-activating protein</fullName>
    </submittedName>
</protein>
<dbReference type="KEGG" id="mey:TM49_13010"/>
<organism evidence="6 7">
    <name type="scientific">Martelella endophytica</name>
    <dbReference type="NCBI Taxonomy" id="1486262"/>
    <lineage>
        <taxon>Bacteria</taxon>
        <taxon>Pseudomonadati</taxon>
        <taxon>Pseudomonadota</taxon>
        <taxon>Alphaproteobacteria</taxon>
        <taxon>Hyphomicrobiales</taxon>
        <taxon>Aurantimonadaceae</taxon>
        <taxon>Martelella</taxon>
    </lineage>
</organism>
<reference evidence="6 7" key="1">
    <citation type="journal article" date="2015" name="Genome Announc.">
        <title>Complete genome sequence of Martelella endophytica YC6887, which has antifungal activity associated with a halophyte.</title>
        <authorList>
            <person name="Khan A."/>
            <person name="Khan H."/>
            <person name="Chung E.J."/>
            <person name="Hossain M.T."/>
            <person name="Chung Y.R."/>
        </authorList>
    </citation>
    <scope>NUCLEOTIDE SEQUENCE [LARGE SCALE GENOMIC DNA]</scope>
    <source>
        <strain evidence="6">YC6887</strain>
    </source>
</reference>
<keyword evidence="4" id="KW-0456">Lyase</keyword>
<dbReference type="HOGENOM" id="CLU_055491_4_2_5"/>
<gene>
    <name evidence="6" type="ORF">TM49_13010</name>
</gene>